<dbReference type="Proteomes" id="UP000077734">
    <property type="component" value="Unassembled WGS sequence"/>
</dbReference>
<dbReference type="RefSeq" id="WP_082889560.1">
    <property type="nucleotide sequence ID" value="NZ_LUUL01000095.1"/>
</dbReference>
<dbReference type="InterPro" id="IPR024524">
    <property type="entry name" value="DUF3800"/>
</dbReference>
<keyword evidence="2" id="KW-1185">Reference proteome</keyword>
<evidence type="ECO:0000313" key="1">
    <source>
        <dbReference type="EMBL" id="OAI23935.1"/>
    </source>
</evidence>
<comment type="caution">
    <text evidence="1">The sequence shown here is derived from an EMBL/GenBank/DDBJ whole genome shotgun (WGS) entry which is preliminary data.</text>
</comment>
<gene>
    <name evidence="1" type="ORF">A1356_16920</name>
</gene>
<reference evidence="1 2" key="1">
    <citation type="submission" date="2016-03" db="EMBL/GenBank/DDBJ databases">
        <authorList>
            <person name="Heylen K."/>
            <person name="De Vos P."/>
            <person name="Vekeman B."/>
        </authorList>
    </citation>
    <scope>NUCLEOTIDE SEQUENCE [LARGE SCALE GENOMIC DNA]</scope>
    <source>
        <strain evidence="1 2">R-49807</strain>
    </source>
</reference>
<protein>
    <recommendedName>
        <fullName evidence="3">DUF3800 domain-containing protein</fullName>
    </recommendedName>
</protein>
<sequence>MSNSSPQKIYFDESGFTGNNLLNPNQEFFSYASVATNDIEAQHFVEELVQKYGIQGGELKGNKLVRFNKGRKAIDEILEYFENRIKISISNKKYALATKFFEYIFEPCISDINTLFYRSGFHRFISNILYVEFVTRGAGAEAIFYEFEELMKSKDDSTLNNLFSSSVHPENSPIITQIREFAQFRSDDIREELNSLEGSGVGKWILDLTQTSLFTLLANWGTEHSVLTAVCDFSKPLLEEQRIFDAMIGREDRLFTEAFVTKEPISFNLSGPIEFQDSKLAHGIQLADAVAAAAIYAFSGTDDEHGQKWRNILPKISHYGSIIPDIDELDLSNLKTQRNAVLLLELHSRAKNGLNLIEGMPEYFQLISQRLLIDPIVKRDPQRKAF</sequence>
<dbReference type="EMBL" id="LUUL01000095">
    <property type="protein sequence ID" value="OAI23935.1"/>
    <property type="molecule type" value="Genomic_DNA"/>
</dbReference>
<accession>A0AA91DAI9</accession>
<evidence type="ECO:0000313" key="2">
    <source>
        <dbReference type="Proteomes" id="UP000077734"/>
    </source>
</evidence>
<name>A0AA91DAI9_9GAMM</name>
<organism evidence="1 2">
    <name type="scientific">Methylomonas koyamae</name>
    <dbReference type="NCBI Taxonomy" id="702114"/>
    <lineage>
        <taxon>Bacteria</taxon>
        <taxon>Pseudomonadati</taxon>
        <taxon>Pseudomonadota</taxon>
        <taxon>Gammaproteobacteria</taxon>
        <taxon>Methylococcales</taxon>
        <taxon>Methylococcaceae</taxon>
        <taxon>Methylomonas</taxon>
    </lineage>
</organism>
<dbReference type="Pfam" id="PF12686">
    <property type="entry name" value="DUF3800"/>
    <property type="match status" value="1"/>
</dbReference>
<dbReference type="AlphaFoldDB" id="A0AA91DAI9"/>
<proteinExistence type="predicted"/>
<evidence type="ECO:0008006" key="3">
    <source>
        <dbReference type="Google" id="ProtNLM"/>
    </source>
</evidence>